<feature type="compositionally biased region" description="Low complexity" evidence="1">
    <location>
        <begin position="12"/>
        <end position="22"/>
    </location>
</feature>
<keyword evidence="3" id="KW-1185">Reference proteome</keyword>
<comment type="caution">
    <text evidence="2">The sequence shown here is derived from an EMBL/GenBank/DDBJ whole genome shotgun (WGS) entry which is preliminary data.</text>
</comment>
<proteinExistence type="predicted"/>
<feature type="compositionally biased region" description="Gly residues" evidence="1">
    <location>
        <begin position="38"/>
        <end position="52"/>
    </location>
</feature>
<organism evidence="2 3">
    <name type="scientific">Streptomyces solincola</name>
    <dbReference type="NCBI Taxonomy" id="2100817"/>
    <lineage>
        <taxon>Bacteria</taxon>
        <taxon>Bacillati</taxon>
        <taxon>Actinomycetota</taxon>
        <taxon>Actinomycetes</taxon>
        <taxon>Kitasatosporales</taxon>
        <taxon>Streptomycetaceae</taxon>
        <taxon>Streptomyces</taxon>
    </lineage>
</organism>
<name>A0A2S9PQT1_9ACTN</name>
<evidence type="ECO:0008006" key="4">
    <source>
        <dbReference type="Google" id="ProtNLM"/>
    </source>
</evidence>
<feature type="compositionally biased region" description="Basic residues" evidence="1">
    <location>
        <begin position="1"/>
        <end position="11"/>
    </location>
</feature>
<feature type="region of interest" description="Disordered" evidence="1">
    <location>
        <begin position="64"/>
        <end position="88"/>
    </location>
</feature>
<evidence type="ECO:0000313" key="3">
    <source>
        <dbReference type="Proteomes" id="UP000239322"/>
    </source>
</evidence>
<sequence>MVRPGRGRRPGRAVPARPAAPRVPERVARDRHGRAGVAAGGAGRLPGTGGVPGLDDGRVHARARRPCPAAGPGAAATAAPRSRTEDRVSISHDVYDDNTNWRLREPAFPLLPEDSSVIWVHNPDSDEPPFAYSLGLADRPRYGYEVAAFGLPLKLAHSLIVHTADHLARNFRAPFEGLELEDDVLVDGYAARLRLVQDTGRLEGVTPGAPVWQVVVSDKWGHFPGNPHHGAGDPYVQPLP</sequence>
<feature type="region of interest" description="Disordered" evidence="1">
    <location>
        <begin position="1"/>
        <end position="52"/>
    </location>
</feature>
<dbReference type="AlphaFoldDB" id="A0A2S9PQT1"/>
<dbReference type="OrthoDB" id="511192at2"/>
<gene>
    <name evidence="2" type="ORF">C6N75_23795</name>
</gene>
<protein>
    <recommendedName>
        <fullName evidence="4">DUF4262 domain-containing protein</fullName>
    </recommendedName>
</protein>
<reference evidence="2 3" key="1">
    <citation type="submission" date="2018-03" db="EMBL/GenBank/DDBJ databases">
        <title>Novel Streptomyces sp. from soil.</title>
        <authorList>
            <person name="Tan G.Y.A."/>
            <person name="Lee Z.Y."/>
        </authorList>
    </citation>
    <scope>NUCLEOTIDE SEQUENCE [LARGE SCALE GENOMIC DNA]</scope>
    <source>
        <strain evidence="2 3">ST5x</strain>
    </source>
</reference>
<dbReference type="Proteomes" id="UP000239322">
    <property type="component" value="Unassembled WGS sequence"/>
</dbReference>
<dbReference type="Pfam" id="PF14081">
    <property type="entry name" value="DUF4262"/>
    <property type="match status" value="1"/>
</dbReference>
<dbReference type="EMBL" id="PVLV01000429">
    <property type="protein sequence ID" value="PRH76776.1"/>
    <property type="molecule type" value="Genomic_DNA"/>
</dbReference>
<accession>A0A2S9PQT1</accession>
<evidence type="ECO:0000256" key="1">
    <source>
        <dbReference type="SAM" id="MobiDB-lite"/>
    </source>
</evidence>
<feature type="compositionally biased region" description="Low complexity" evidence="1">
    <location>
        <begin position="66"/>
        <end position="81"/>
    </location>
</feature>
<dbReference type="InterPro" id="IPR025358">
    <property type="entry name" value="DUF4262"/>
</dbReference>
<evidence type="ECO:0000313" key="2">
    <source>
        <dbReference type="EMBL" id="PRH76776.1"/>
    </source>
</evidence>